<reference evidence="3 4" key="1">
    <citation type="submission" date="2020-08" db="EMBL/GenBank/DDBJ databases">
        <title>Genomic Encyclopedia of Type Strains, Phase IV (KMG-IV): sequencing the most valuable type-strain genomes for metagenomic binning, comparative biology and taxonomic classification.</title>
        <authorList>
            <person name="Goeker M."/>
        </authorList>
    </citation>
    <scope>NUCLEOTIDE SEQUENCE [LARGE SCALE GENOMIC DNA]</scope>
    <source>
        <strain evidence="3 4">DSM 7051</strain>
    </source>
</reference>
<keyword evidence="1" id="KW-0812">Transmembrane</keyword>
<proteinExistence type="predicted"/>
<gene>
    <name evidence="3" type="ORF">GGR00_005635</name>
</gene>
<organism evidence="3 4">
    <name type="scientific">Aminobacter aganoensis</name>
    <dbReference type="NCBI Taxonomy" id="83264"/>
    <lineage>
        <taxon>Bacteria</taxon>
        <taxon>Pseudomonadati</taxon>
        <taxon>Pseudomonadota</taxon>
        <taxon>Alphaproteobacteria</taxon>
        <taxon>Hyphomicrobiales</taxon>
        <taxon>Phyllobacteriaceae</taxon>
        <taxon>Aminobacter</taxon>
    </lineage>
</organism>
<dbReference type="InterPro" id="IPR018712">
    <property type="entry name" value="Tle1-like_cat"/>
</dbReference>
<dbReference type="Proteomes" id="UP000536262">
    <property type="component" value="Unassembled WGS sequence"/>
</dbReference>
<keyword evidence="4" id="KW-1185">Reference proteome</keyword>
<evidence type="ECO:0000313" key="4">
    <source>
        <dbReference type="Proteomes" id="UP000536262"/>
    </source>
</evidence>
<feature type="domain" description="T6SS Phospholipase effector Tle1-like catalytic" evidence="2">
    <location>
        <begin position="164"/>
        <end position="246"/>
    </location>
</feature>
<accession>A0A7X0KP42</accession>
<keyword evidence="1" id="KW-1133">Transmembrane helix</keyword>
<dbReference type="AlphaFoldDB" id="A0A7X0KP42"/>
<protein>
    <recommendedName>
        <fullName evidence="2">T6SS Phospholipase effector Tle1-like catalytic domain-containing protein</fullName>
    </recommendedName>
</protein>
<dbReference type="PANTHER" id="PTHR33840">
    <property type="match status" value="1"/>
</dbReference>
<feature type="transmembrane region" description="Helical" evidence="1">
    <location>
        <begin position="82"/>
        <end position="106"/>
    </location>
</feature>
<dbReference type="Pfam" id="PF09994">
    <property type="entry name" value="T6SS_Tle1-like_cat"/>
    <property type="match status" value="1"/>
</dbReference>
<evidence type="ECO:0000256" key="1">
    <source>
        <dbReference type="SAM" id="Phobius"/>
    </source>
</evidence>
<name>A0A7X0KP42_9HYPH</name>
<dbReference type="PANTHER" id="PTHR33840:SF1">
    <property type="entry name" value="TLE1 PHOSPHOLIPASE DOMAIN-CONTAINING PROTEIN"/>
    <property type="match status" value="1"/>
</dbReference>
<evidence type="ECO:0000313" key="3">
    <source>
        <dbReference type="EMBL" id="MBB6357811.1"/>
    </source>
</evidence>
<feature type="transmembrane region" description="Helical" evidence="1">
    <location>
        <begin position="112"/>
        <end position="133"/>
    </location>
</feature>
<sequence>MPRYGPKLRKIASDAVRYVYNHGAGSKRSLYEEEREEKARRFREKYGSEGVGAEGESQGNVQPTFIGVFDTVAALGSRQATLLAVGGFVLLLLLTCWVSTVAPWWITVLLALVPLAAAYWTILVMAGQVKYFFTDPDRRARLWNPFDWFAIVRHGHVAWWSGKNYDRYVDREVRFLRHALAIDESRLKFPRVSWGRSVDVDWNDNRGNYDWMKQVWFAGNHSDIGGSYPEEESRLSDIALHWMLDELKAAIPEVQIRSEVLVTSSDPLGLQYDEREGFLNSQPALLRWLTRDSLTWTTQPRNIEDGVTLHPSVIARFEADAVPQMGEVKAYRPPNLHGHSLVGRFYT</sequence>
<keyword evidence="1" id="KW-0472">Membrane</keyword>
<comment type="caution">
    <text evidence="3">The sequence shown here is derived from an EMBL/GenBank/DDBJ whole genome shotgun (WGS) entry which is preliminary data.</text>
</comment>
<dbReference type="EMBL" id="JACHOU010000033">
    <property type="protein sequence ID" value="MBB6357811.1"/>
    <property type="molecule type" value="Genomic_DNA"/>
</dbReference>
<evidence type="ECO:0000259" key="2">
    <source>
        <dbReference type="Pfam" id="PF09994"/>
    </source>
</evidence>